<keyword evidence="14" id="KW-1185">Reference proteome</keyword>
<evidence type="ECO:0000256" key="9">
    <source>
        <dbReference type="SAM" id="Phobius"/>
    </source>
</evidence>
<evidence type="ECO:0000256" key="1">
    <source>
        <dbReference type="ARBA" id="ARBA00000085"/>
    </source>
</evidence>
<dbReference type="InterPro" id="IPR050482">
    <property type="entry name" value="Sensor_HK_TwoCompSys"/>
</dbReference>
<dbReference type="Pfam" id="PF02518">
    <property type="entry name" value="HATPase_c"/>
    <property type="match status" value="1"/>
</dbReference>
<keyword evidence="9" id="KW-1133">Transmembrane helix</keyword>
<keyword evidence="6 13" id="KW-0418">Kinase</keyword>
<dbReference type="Gene3D" id="1.20.5.1930">
    <property type="match status" value="1"/>
</dbReference>
<proteinExistence type="predicted"/>
<dbReference type="Pfam" id="PF13796">
    <property type="entry name" value="Sensor"/>
    <property type="match status" value="1"/>
</dbReference>
<gene>
    <name evidence="13" type="ORF">FHX46_005264</name>
</gene>
<dbReference type="InterPro" id="IPR025828">
    <property type="entry name" value="Put_sensor_dom"/>
</dbReference>
<organism evidence="13 14">
    <name type="scientific">Amycolatopsis viridis</name>
    <dbReference type="NCBI Taxonomy" id="185678"/>
    <lineage>
        <taxon>Bacteria</taxon>
        <taxon>Bacillati</taxon>
        <taxon>Actinomycetota</taxon>
        <taxon>Actinomycetes</taxon>
        <taxon>Pseudonocardiales</taxon>
        <taxon>Pseudonocardiaceae</taxon>
        <taxon>Amycolatopsis</taxon>
    </lineage>
</organism>
<evidence type="ECO:0000256" key="7">
    <source>
        <dbReference type="ARBA" id="ARBA00022840"/>
    </source>
</evidence>
<feature type="transmembrane region" description="Helical" evidence="9">
    <location>
        <begin position="137"/>
        <end position="158"/>
    </location>
</feature>
<feature type="transmembrane region" description="Helical" evidence="9">
    <location>
        <begin position="12"/>
        <end position="39"/>
    </location>
</feature>
<keyword evidence="5" id="KW-0547">Nucleotide-binding</keyword>
<dbReference type="InterPro" id="IPR003594">
    <property type="entry name" value="HATPase_dom"/>
</dbReference>
<sequence length="382" mass="40614">MTTVDLRRPLRVTAGLALGGLSAFAEVVFVVAATLALAIPPARPAVFAAARWFAERERSRLWRHLGQATPDDYRAGRALRYLAARSVVGGLGAGIFVLIALGLVTAAIMGWQQVTGQPLGGGDPIGRDRDWYDAPGLLLIGVLLLFLAVQGLIGVAALERRLARHFFGPTKQERLQRRVDALTHSRAEVVEAVNDERRRIERDLHDGVQQRIVSLGVLLGRARRASSPEQAAALLRQAHEETQLTLQELRDVAWRVYPVALDDGGLGAALEALAERSSVPVGLSYALEERVDPATETVAYFVASEAVTNAIKHSAASRIEIAVARSGRMLTMTITDDGVGGARAAGNGLSGLARRVGAADGAFTVDSPPGGPTVVRAELPCG</sequence>
<evidence type="ECO:0000259" key="10">
    <source>
        <dbReference type="Pfam" id="PF02518"/>
    </source>
</evidence>
<keyword evidence="9" id="KW-0812">Transmembrane</keyword>
<evidence type="ECO:0000256" key="2">
    <source>
        <dbReference type="ARBA" id="ARBA00012438"/>
    </source>
</evidence>
<feature type="transmembrane region" description="Helical" evidence="9">
    <location>
        <begin position="87"/>
        <end position="111"/>
    </location>
</feature>
<name>A0ABX0T275_9PSEU</name>
<dbReference type="EC" id="2.7.13.3" evidence="2"/>
<dbReference type="CDD" id="cd16917">
    <property type="entry name" value="HATPase_UhpB-NarQ-NarX-like"/>
    <property type="match status" value="1"/>
</dbReference>
<evidence type="ECO:0000256" key="5">
    <source>
        <dbReference type="ARBA" id="ARBA00022741"/>
    </source>
</evidence>
<dbReference type="EMBL" id="JAANOU010000001">
    <property type="protein sequence ID" value="NIH82734.1"/>
    <property type="molecule type" value="Genomic_DNA"/>
</dbReference>
<comment type="caution">
    <text evidence="13">The sequence shown here is derived from an EMBL/GenBank/DDBJ whole genome shotgun (WGS) entry which is preliminary data.</text>
</comment>
<keyword evidence="3" id="KW-0597">Phosphoprotein</keyword>
<dbReference type="PANTHER" id="PTHR24421:SF10">
    <property type="entry name" value="NITRATE_NITRITE SENSOR PROTEIN NARQ"/>
    <property type="match status" value="1"/>
</dbReference>
<evidence type="ECO:0000256" key="4">
    <source>
        <dbReference type="ARBA" id="ARBA00022679"/>
    </source>
</evidence>
<evidence type="ECO:0000256" key="3">
    <source>
        <dbReference type="ARBA" id="ARBA00022553"/>
    </source>
</evidence>
<comment type="catalytic activity">
    <reaction evidence="1">
        <text>ATP + protein L-histidine = ADP + protein N-phospho-L-histidine.</text>
        <dbReference type="EC" id="2.7.13.3"/>
    </reaction>
</comment>
<evidence type="ECO:0000256" key="8">
    <source>
        <dbReference type="ARBA" id="ARBA00023012"/>
    </source>
</evidence>
<feature type="domain" description="Signal transduction histidine kinase subgroup 3 dimerisation and phosphoacceptor" evidence="11">
    <location>
        <begin position="196"/>
        <end position="260"/>
    </location>
</feature>
<evidence type="ECO:0000313" key="13">
    <source>
        <dbReference type="EMBL" id="NIH82734.1"/>
    </source>
</evidence>
<dbReference type="GO" id="GO:0016301">
    <property type="term" value="F:kinase activity"/>
    <property type="evidence" value="ECO:0007669"/>
    <property type="project" value="UniProtKB-KW"/>
</dbReference>
<dbReference type="SUPFAM" id="SSF55874">
    <property type="entry name" value="ATPase domain of HSP90 chaperone/DNA topoisomerase II/histidine kinase"/>
    <property type="match status" value="1"/>
</dbReference>
<dbReference type="InterPro" id="IPR036890">
    <property type="entry name" value="HATPase_C_sf"/>
</dbReference>
<protein>
    <recommendedName>
        <fullName evidence="2">histidine kinase</fullName>
        <ecNumber evidence="2">2.7.13.3</ecNumber>
    </recommendedName>
</protein>
<reference evidence="13 14" key="1">
    <citation type="submission" date="2020-03" db="EMBL/GenBank/DDBJ databases">
        <title>Sequencing the genomes of 1000 actinobacteria strains.</title>
        <authorList>
            <person name="Klenk H.-P."/>
        </authorList>
    </citation>
    <scope>NUCLEOTIDE SEQUENCE [LARGE SCALE GENOMIC DNA]</scope>
    <source>
        <strain evidence="13 14">DSM 45668</strain>
    </source>
</reference>
<keyword evidence="7" id="KW-0067">ATP-binding</keyword>
<keyword evidence="4" id="KW-0808">Transferase</keyword>
<evidence type="ECO:0000259" key="11">
    <source>
        <dbReference type="Pfam" id="PF07730"/>
    </source>
</evidence>
<dbReference type="PANTHER" id="PTHR24421">
    <property type="entry name" value="NITRATE/NITRITE SENSOR PROTEIN NARX-RELATED"/>
    <property type="match status" value="1"/>
</dbReference>
<dbReference type="Proteomes" id="UP000754495">
    <property type="component" value="Unassembled WGS sequence"/>
</dbReference>
<dbReference type="Gene3D" id="3.30.565.10">
    <property type="entry name" value="Histidine kinase-like ATPase, C-terminal domain"/>
    <property type="match status" value="1"/>
</dbReference>
<keyword evidence="8" id="KW-0902">Two-component regulatory system</keyword>
<keyword evidence="9" id="KW-0472">Membrane</keyword>
<evidence type="ECO:0000259" key="12">
    <source>
        <dbReference type="Pfam" id="PF13796"/>
    </source>
</evidence>
<dbReference type="RefSeq" id="WP_167120242.1">
    <property type="nucleotide sequence ID" value="NZ_JAANOU010000001.1"/>
</dbReference>
<accession>A0ABX0T275</accession>
<evidence type="ECO:0000313" key="14">
    <source>
        <dbReference type="Proteomes" id="UP000754495"/>
    </source>
</evidence>
<dbReference type="InterPro" id="IPR011712">
    <property type="entry name" value="Sig_transdc_His_kin_sub3_dim/P"/>
</dbReference>
<feature type="domain" description="Putative sensor" evidence="12">
    <location>
        <begin position="14"/>
        <end position="165"/>
    </location>
</feature>
<evidence type="ECO:0000256" key="6">
    <source>
        <dbReference type="ARBA" id="ARBA00022777"/>
    </source>
</evidence>
<feature type="domain" description="Histidine kinase/HSP90-like ATPase" evidence="10">
    <location>
        <begin position="300"/>
        <end position="380"/>
    </location>
</feature>
<dbReference type="Pfam" id="PF07730">
    <property type="entry name" value="HisKA_3"/>
    <property type="match status" value="1"/>
</dbReference>